<comment type="caution">
    <text evidence="3">The sequence shown here is derived from an EMBL/GenBank/DDBJ whole genome shotgun (WGS) entry which is preliminary data.</text>
</comment>
<dbReference type="EMBL" id="JAPFFF010000009">
    <property type="protein sequence ID" value="KAK8881901.1"/>
    <property type="molecule type" value="Genomic_DNA"/>
</dbReference>
<evidence type="ECO:0000256" key="1">
    <source>
        <dbReference type="SAM" id="MobiDB-lite"/>
    </source>
</evidence>
<dbReference type="PROSITE" id="PS50086">
    <property type="entry name" value="TBC_RABGAP"/>
    <property type="match status" value="1"/>
</dbReference>
<evidence type="ECO:0000259" key="2">
    <source>
        <dbReference type="PROSITE" id="PS50086"/>
    </source>
</evidence>
<feature type="region of interest" description="Disordered" evidence="1">
    <location>
        <begin position="117"/>
        <end position="139"/>
    </location>
</feature>
<reference evidence="3 4" key="1">
    <citation type="submission" date="2024-04" db="EMBL/GenBank/DDBJ databases">
        <title>Tritrichomonas musculus Genome.</title>
        <authorList>
            <person name="Alves-Ferreira E."/>
            <person name="Grigg M."/>
            <person name="Lorenzi H."/>
            <person name="Galac M."/>
        </authorList>
    </citation>
    <scope>NUCLEOTIDE SEQUENCE [LARGE SCALE GENOMIC DNA]</scope>
    <source>
        <strain evidence="3 4">EAF2021</strain>
    </source>
</reference>
<evidence type="ECO:0000313" key="4">
    <source>
        <dbReference type="Proteomes" id="UP001470230"/>
    </source>
</evidence>
<name>A0ABR2JTX8_9EUKA</name>
<dbReference type="PANTHER" id="PTHR47219:SF9">
    <property type="entry name" value="GTPASE ACTIVATING PROTEIN AND CENTROSOME-ASSOCIATED, ISOFORM B"/>
    <property type="match status" value="1"/>
</dbReference>
<dbReference type="Proteomes" id="UP001470230">
    <property type="component" value="Unassembled WGS sequence"/>
</dbReference>
<proteinExistence type="predicted"/>
<feature type="compositionally biased region" description="Polar residues" evidence="1">
    <location>
        <begin position="338"/>
        <end position="357"/>
    </location>
</feature>
<accession>A0ABR2JTX8</accession>
<dbReference type="InterPro" id="IPR000195">
    <property type="entry name" value="Rab-GAP-TBC_dom"/>
</dbReference>
<sequence>MTFKHGFGHNINNPKHRLSSSIDLDPDPDPEFNQTNFNNSPFSTANCNFHTYSVPLSSNKNQAKGTRKRSNSKIICKNKPHQEVNVKLQSFNTSFSLPDENDLLDDQSSDSDFQREEFNLNGDHNSETTKNNPTLDKGKKLDEQIDNNGALNDSACQKKWKKIFSKMFFYDNKESNIKKLDYNKTENHGADDFHNPKELYVLMNKKETKKLMKMRSNSKYHKRDTLSVLASTKGNIVKKFKNNVFHGVPDSLRGTVWQTIIDPFHSFCIKLKPEVASLINSQLNINSIENTSSNTAEKKIDRNGEFSCQINDFSVNEDKNGRSFENNIESIDNSNSNTLQSTFKQNPHQNLDSNTNDSSRSIEYVKVNLHTNQNLVHFFASRAKPNIIKSIEGDVGRTLVQFKKMRNPLTQLSLKNCLAAYSVVDCELGYTQGMGFIAAILLLYMDENSSFNCFCNLMLSKRFGFRSLFVNGFPRIQMMNKVWCVALQSYFPHIERKLAQSNIEPIVYTFGWWIANFLNFPLPDDILLLLFDRYLLFGSMSLISFGLTIFGVCKEYLEKSSIDEMISLLQMPSNFPKMLDSKEVIFQWNNNFWISKKNYAKLLKKANVSFLP</sequence>
<dbReference type="SUPFAM" id="SSF47923">
    <property type="entry name" value="Ypt/Rab-GAP domain of gyp1p"/>
    <property type="match status" value="2"/>
</dbReference>
<organism evidence="3 4">
    <name type="scientific">Tritrichomonas musculus</name>
    <dbReference type="NCBI Taxonomy" id="1915356"/>
    <lineage>
        <taxon>Eukaryota</taxon>
        <taxon>Metamonada</taxon>
        <taxon>Parabasalia</taxon>
        <taxon>Tritrichomonadida</taxon>
        <taxon>Tritrichomonadidae</taxon>
        <taxon>Tritrichomonas</taxon>
    </lineage>
</organism>
<dbReference type="Gene3D" id="1.10.472.80">
    <property type="entry name" value="Ypt/Rab-GAP domain of gyp1p, domain 3"/>
    <property type="match status" value="1"/>
</dbReference>
<dbReference type="SMART" id="SM00164">
    <property type="entry name" value="TBC"/>
    <property type="match status" value="1"/>
</dbReference>
<gene>
    <name evidence="3" type="ORF">M9Y10_044538</name>
</gene>
<dbReference type="Gene3D" id="1.10.8.270">
    <property type="entry name" value="putative rabgap domain of human tbc1 domain family member 14 like domains"/>
    <property type="match status" value="1"/>
</dbReference>
<evidence type="ECO:0000313" key="3">
    <source>
        <dbReference type="EMBL" id="KAK8881901.1"/>
    </source>
</evidence>
<dbReference type="InterPro" id="IPR035969">
    <property type="entry name" value="Rab-GAP_TBC_sf"/>
</dbReference>
<dbReference type="PANTHER" id="PTHR47219">
    <property type="entry name" value="RAB GTPASE-ACTIVATING PROTEIN 1-LIKE"/>
    <property type="match status" value="1"/>
</dbReference>
<protein>
    <recommendedName>
        <fullName evidence="2">Rab-GAP TBC domain-containing protein</fullName>
    </recommendedName>
</protein>
<dbReference type="InterPro" id="IPR050302">
    <property type="entry name" value="Rab_GAP_TBC_domain"/>
</dbReference>
<feature type="domain" description="Rab-GAP TBC" evidence="2">
    <location>
        <begin position="247"/>
        <end position="538"/>
    </location>
</feature>
<feature type="region of interest" description="Disordered" evidence="1">
    <location>
        <begin position="335"/>
        <end position="357"/>
    </location>
</feature>
<dbReference type="Pfam" id="PF00566">
    <property type="entry name" value="RabGAP-TBC"/>
    <property type="match status" value="1"/>
</dbReference>
<keyword evidence="4" id="KW-1185">Reference proteome</keyword>